<proteinExistence type="predicted"/>
<gene>
    <name evidence="1" type="ORF">DPMN_161055</name>
</gene>
<comment type="caution">
    <text evidence="1">The sequence shown here is derived from an EMBL/GenBank/DDBJ whole genome shotgun (WGS) entry which is preliminary data.</text>
</comment>
<keyword evidence="2" id="KW-1185">Reference proteome</keyword>
<dbReference type="EMBL" id="JAIWYP010000008">
    <property type="protein sequence ID" value="KAH3783127.1"/>
    <property type="molecule type" value="Genomic_DNA"/>
</dbReference>
<reference evidence="1" key="1">
    <citation type="journal article" date="2019" name="bioRxiv">
        <title>The Genome of the Zebra Mussel, Dreissena polymorpha: A Resource for Invasive Species Research.</title>
        <authorList>
            <person name="McCartney M.A."/>
            <person name="Auch B."/>
            <person name="Kono T."/>
            <person name="Mallez S."/>
            <person name="Zhang Y."/>
            <person name="Obille A."/>
            <person name="Becker A."/>
            <person name="Abrahante J.E."/>
            <person name="Garbe J."/>
            <person name="Badalamenti J.P."/>
            <person name="Herman A."/>
            <person name="Mangelson H."/>
            <person name="Liachko I."/>
            <person name="Sullivan S."/>
            <person name="Sone E.D."/>
            <person name="Koren S."/>
            <person name="Silverstein K.A.T."/>
            <person name="Beckman K.B."/>
            <person name="Gohl D.M."/>
        </authorList>
    </citation>
    <scope>NUCLEOTIDE SEQUENCE</scope>
    <source>
        <strain evidence="1">Duluth1</strain>
        <tissue evidence="1">Whole animal</tissue>
    </source>
</reference>
<evidence type="ECO:0000313" key="2">
    <source>
        <dbReference type="Proteomes" id="UP000828390"/>
    </source>
</evidence>
<protein>
    <submittedName>
        <fullName evidence="1">Uncharacterized protein</fullName>
    </submittedName>
</protein>
<accession>A0A9D4ISA7</accession>
<dbReference type="Proteomes" id="UP000828390">
    <property type="component" value="Unassembled WGS sequence"/>
</dbReference>
<evidence type="ECO:0000313" key="1">
    <source>
        <dbReference type="EMBL" id="KAH3783127.1"/>
    </source>
</evidence>
<sequence length="71" mass="8278">MYSIQKNKNKDFKELAQLLKPGLQMPHGADTACTQRSAIQWRNRYSCENMLGRLTAAAFFYGIHTDYRHIK</sequence>
<dbReference type="AlphaFoldDB" id="A0A9D4ISA7"/>
<name>A0A9D4ISA7_DREPO</name>
<organism evidence="1 2">
    <name type="scientific">Dreissena polymorpha</name>
    <name type="common">Zebra mussel</name>
    <name type="synonym">Mytilus polymorpha</name>
    <dbReference type="NCBI Taxonomy" id="45954"/>
    <lineage>
        <taxon>Eukaryota</taxon>
        <taxon>Metazoa</taxon>
        <taxon>Spiralia</taxon>
        <taxon>Lophotrochozoa</taxon>
        <taxon>Mollusca</taxon>
        <taxon>Bivalvia</taxon>
        <taxon>Autobranchia</taxon>
        <taxon>Heteroconchia</taxon>
        <taxon>Euheterodonta</taxon>
        <taxon>Imparidentia</taxon>
        <taxon>Neoheterodontei</taxon>
        <taxon>Myida</taxon>
        <taxon>Dreissenoidea</taxon>
        <taxon>Dreissenidae</taxon>
        <taxon>Dreissena</taxon>
    </lineage>
</organism>
<reference evidence="1" key="2">
    <citation type="submission" date="2020-11" db="EMBL/GenBank/DDBJ databases">
        <authorList>
            <person name="McCartney M.A."/>
            <person name="Auch B."/>
            <person name="Kono T."/>
            <person name="Mallez S."/>
            <person name="Becker A."/>
            <person name="Gohl D.M."/>
            <person name="Silverstein K.A.T."/>
            <person name="Koren S."/>
            <person name="Bechman K.B."/>
            <person name="Herman A."/>
            <person name="Abrahante J.E."/>
            <person name="Garbe J."/>
        </authorList>
    </citation>
    <scope>NUCLEOTIDE SEQUENCE</scope>
    <source>
        <strain evidence="1">Duluth1</strain>
        <tissue evidence="1">Whole animal</tissue>
    </source>
</reference>